<dbReference type="PRINTS" id="PR00080">
    <property type="entry name" value="SDRFAMILY"/>
</dbReference>
<dbReference type="PANTHER" id="PTHR44196">
    <property type="entry name" value="DEHYDROGENASE/REDUCTASE SDR FAMILY MEMBER 7B"/>
    <property type="match status" value="1"/>
</dbReference>
<evidence type="ECO:0000313" key="4">
    <source>
        <dbReference type="EMBL" id="MDN5211111.1"/>
    </source>
</evidence>
<proteinExistence type="inferred from homology"/>
<evidence type="ECO:0000256" key="3">
    <source>
        <dbReference type="RuleBase" id="RU000363"/>
    </source>
</evidence>
<evidence type="ECO:0000256" key="1">
    <source>
        <dbReference type="ARBA" id="ARBA00006484"/>
    </source>
</evidence>
<dbReference type="SUPFAM" id="SSF51735">
    <property type="entry name" value="NAD(P)-binding Rossmann-fold domains"/>
    <property type="match status" value="1"/>
</dbReference>
<dbReference type="Gene3D" id="3.40.50.720">
    <property type="entry name" value="NAD(P)-binding Rossmann-like Domain"/>
    <property type="match status" value="1"/>
</dbReference>
<protein>
    <submittedName>
        <fullName evidence="4">SDR family oxidoreductase</fullName>
        <ecNumber evidence="4">1.-.-.-</ecNumber>
    </submittedName>
</protein>
<dbReference type="InterPro" id="IPR020904">
    <property type="entry name" value="Sc_DH/Rdtase_CS"/>
</dbReference>
<dbReference type="Pfam" id="PF00106">
    <property type="entry name" value="adh_short"/>
    <property type="match status" value="1"/>
</dbReference>
<name>A0ABT8L1G5_9BACT</name>
<dbReference type="PRINTS" id="PR00081">
    <property type="entry name" value="GDHRDH"/>
</dbReference>
<dbReference type="CDD" id="cd05233">
    <property type="entry name" value="SDR_c"/>
    <property type="match status" value="1"/>
</dbReference>
<keyword evidence="2 4" id="KW-0560">Oxidoreductase</keyword>
<comment type="similarity">
    <text evidence="1 3">Belongs to the short-chain dehydrogenases/reductases (SDR) family.</text>
</comment>
<evidence type="ECO:0000256" key="2">
    <source>
        <dbReference type="ARBA" id="ARBA00023002"/>
    </source>
</evidence>
<dbReference type="InterPro" id="IPR036291">
    <property type="entry name" value="NAD(P)-bd_dom_sf"/>
</dbReference>
<dbReference type="EMBL" id="JAUJEB010000001">
    <property type="protein sequence ID" value="MDN5211111.1"/>
    <property type="molecule type" value="Genomic_DNA"/>
</dbReference>
<comment type="caution">
    <text evidence="4">The sequence shown here is derived from an EMBL/GenBank/DDBJ whole genome shotgun (WGS) entry which is preliminary data.</text>
</comment>
<sequence length="235" mass="25789">MNKLVVITGGTKGIGRALIDKFLAGGFDVATCARNHSDLEQLEKEVKANFPGAGIYVKPADLSKKTEVLQFAQFIREIDRPVEVLINNTGIFIPGMLHNEEDGVLETMMDTNLYSAYHLTRALIGEMMKNKRGDIFNICSVASIKAYPNGGSYAISKFALLGFTKVLREELKESGIRVIAVLPGATLTASWEGVELPATRFMKPEDVADSIWSATQLSRQSVVEEIIIRPQLGDL</sequence>
<reference evidence="4" key="1">
    <citation type="submission" date="2023-06" db="EMBL/GenBank/DDBJ databases">
        <title>Genomic of Agaribacillus aureum.</title>
        <authorList>
            <person name="Wang G."/>
        </authorList>
    </citation>
    <scope>NUCLEOTIDE SEQUENCE</scope>
    <source>
        <strain evidence="4">BMA12</strain>
    </source>
</reference>
<dbReference type="EC" id="1.-.-.-" evidence="4"/>
<gene>
    <name evidence="4" type="ORF">QQ020_03590</name>
</gene>
<keyword evidence="5" id="KW-1185">Reference proteome</keyword>
<accession>A0ABT8L1G5</accession>
<dbReference type="RefSeq" id="WP_346756447.1">
    <property type="nucleotide sequence ID" value="NZ_JAUJEB010000001.1"/>
</dbReference>
<dbReference type="PANTHER" id="PTHR44196:SF1">
    <property type="entry name" value="DEHYDROGENASE_REDUCTASE SDR FAMILY MEMBER 7B"/>
    <property type="match status" value="1"/>
</dbReference>
<dbReference type="InterPro" id="IPR002347">
    <property type="entry name" value="SDR_fam"/>
</dbReference>
<dbReference type="GO" id="GO:0016491">
    <property type="term" value="F:oxidoreductase activity"/>
    <property type="evidence" value="ECO:0007669"/>
    <property type="project" value="UniProtKB-KW"/>
</dbReference>
<organism evidence="4 5">
    <name type="scientific">Agaribacillus aureus</name>
    <dbReference type="NCBI Taxonomy" id="3051825"/>
    <lineage>
        <taxon>Bacteria</taxon>
        <taxon>Pseudomonadati</taxon>
        <taxon>Bacteroidota</taxon>
        <taxon>Cytophagia</taxon>
        <taxon>Cytophagales</taxon>
        <taxon>Splendidivirgaceae</taxon>
        <taxon>Agaribacillus</taxon>
    </lineage>
</organism>
<evidence type="ECO:0000313" key="5">
    <source>
        <dbReference type="Proteomes" id="UP001172083"/>
    </source>
</evidence>
<dbReference type="Proteomes" id="UP001172083">
    <property type="component" value="Unassembled WGS sequence"/>
</dbReference>
<dbReference type="PROSITE" id="PS00061">
    <property type="entry name" value="ADH_SHORT"/>
    <property type="match status" value="1"/>
</dbReference>